<dbReference type="Pfam" id="PF05944">
    <property type="entry name" value="Phage_term_smal"/>
    <property type="match status" value="1"/>
</dbReference>
<name>A0A2K2G0A5_9SPHN</name>
<dbReference type="InterPro" id="IPR010270">
    <property type="entry name" value="Phage_P2_GpM"/>
</dbReference>
<dbReference type="EMBL" id="LYMM01000035">
    <property type="protein sequence ID" value="PNU04457.1"/>
    <property type="molecule type" value="Genomic_DNA"/>
</dbReference>
<dbReference type="RefSeq" id="WP_103096285.1">
    <property type="nucleotide sequence ID" value="NZ_LYMM01000035.1"/>
</dbReference>
<dbReference type="GO" id="GO:0004519">
    <property type="term" value="F:endonuclease activity"/>
    <property type="evidence" value="ECO:0007669"/>
    <property type="project" value="InterPro"/>
</dbReference>
<proteinExistence type="predicted"/>
<evidence type="ECO:0000313" key="1">
    <source>
        <dbReference type="EMBL" id="PNU04457.1"/>
    </source>
</evidence>
<dbReference type="Proteomes" id="UP000236327">
    <property type="component" value="Unassembled WGS sequence"/>
</dbReference>
<reference evidence="1 2" key="1">
    <citation type="submission" date="2016-05" db="EMBL/GenBank/DDBJ databases">
        <title>Complete genome sequence of Novosphingobium guangzhouense SA925(T).</title>
        <authorList>
            <person name="Sha S."/>
        </authorList>
    </citation>
    <scope>NUCLEOTIDE SEQUENCE [LARGE SCALE GENOMIC DNA]</scope>
    <source>
        <strain evidence="1 2">SA925</strain>
    </source>
</reference>
<keyword evidence="2" id="KW-1185">Reference proteome</keyword>
<organism evidence="1 2">
    <name type="scientific">Novosphingobium guangzhouense</name>
    <dbReference type="NCBI Taxonomy" id="1850347"/>
    <lineage>
        <taxon>Bacteria</taxon>
        <taxon>Pseudomonadati</taxon>
        <taxon>Pseudomonadota</taxon>
        <taxon>Alphaproteobacteria</taxon>
        <taxon>Sphingomonadales</taxon>
        <taxon>Sphingomonadaceae</taxon>
        <taxon>Novosphingobium</taxon>
    </lineage>
</organism>
<gene>
    <name evidence="1" type="ORF">A8V01_20375</name>
</gene>
<dbReference type="GO" id="GO:0003677">
    <property type="term" value="F:DNA binding"/>
    <property type="evidence" value="ECO:0007669"/>
    <property type="project" value="InterPro"/>
</dbReference>
<protein>
    <submittedName>
        <fullName evidence="1">Terminase</fullName>
    </submittedName>
</protein>
<accession>A0A2K2G0A5</accession>
<sequence length="283" mass="30511">MTPARRHRERIAAIVAAADPKLVVSSAEGGRTPLVPVARTPAMNHLERTAAAAIVAAPENSTSAESRVAAQIVLRLTHDLRRLKEIRSIDRKIDAKREMLPEYEAWVNAVIEADAGVGAGTAADVVPTYMVWLIDTGAFMAALDLVPFLLRHKVDMPKRYERDVPTIVVELIADAALKAQNAGECFVLDVLSRANDLTADLDIHDQVRAKLLKAIGIEQLRIAEDMDAADSAVGLETTLATLREAQRLNDRIGVRDRIKRADKLLAAVNAAAAPTDTSGTPAA</sequence>
<evidence type="ECO:0000313" key="2">
    <source>
        <dbReference type="Proteomes" id="UP000236327"/>
    </source>
</evidence>
<comment type="caution">
    <text evidence="1">The sequence shown here is derived from an EMBL/GenBank/DDBJ whole genome shotgun (WGS) entry which is preliminary data.</text>
</comment>
<dbReference type="AlphaFoldDB" id="A0A2K2G0A5"/>
<dbReference type="OrthoDB" id="8562788at2"/>